<evidence type="ECO:0000313" key="2">
    <source>
        <dbReference type="EMBL" id="QQK46634.1"/>
    </source>
</evidence>
<dbReference type="GeneID" id="26232314"/>
<sequence>MRLLESASNSTHTSDSSYNPPDLVVSAHQSFLTDRLERGMDCVIESGFENFDVLVTAYYNGIFADSSPLVCEHRLSRTRRLPKVIADICHAAGQWDSWERRLLQEEIMKTTERILSSESDDTRSSLTECITLLTQVQVQVQDTTSKTCSPDSIEQIMQNELPTRWSLMVGLTADDRAAWQRDRSDTALAAIVLLHFAGRMPKEQLLRLLSLLL</sequence>
<feature type="region of interest" description="Disordered" evidence="1">
    <location>
        <begin position="1"/>
        <end position="21"/>
    </location>
</feature>
<reference evidence="2 3" key="1">
    <citation type="submission" date="2020-08" db="EMBL/GenBank/DDBJ databases">
        <title>The completed genome sequence of the pathogenic ascomycete fungus Penicillium digitatum.</title>
        <authorList>
            <person name="Wang M."/>
        </authorList>
    </citation>
    <scope>NUCLEOTIDE SEQUENCE [LARGE SCALE GENOMIC DNA]</scope>
    <source>
        <strain evidence="2 3">PdW03</strain>
    </source>
</reference>
<evidence type="ECO:0000256" key="1">
    <source>
        <dbReference type="SAM" id="MobiDB-lite"/>
    </source>
</evidence>
<dbReference type="KEGG" id="pdp:PDIP_39960"/>
<accession>A0A7T6XSJ2</accession>
<dbReference type="EMBL" id="CP060778">
    <property type="protein sequence ID" value="QQK46634.1"/>
    <property type="molecule type" value="Genomic_DNA"/>
</dbReference>
<name>A0A7T6XSJ2_PENDI</name>
<organism evidence="2 3">
    <name type="scientific">Penicillium digitatum</name>
    <name type="common">Green mold</name>
    <dbReference type="NCBI Taxonomy" id="36651"/>
    <lineage>
        <taxon>Eukaryota</taxon>
        <taxon>Fungi</taxon>
        <taxon>Dikarya</taxon>
        <taxon>Ascomycota</taxon>
        <taxon>Pezizomycotina</taxon>
        <taxon>Eurotiomycetes</taxon>
        <taxon>Eurotiomycetidae</taxon>
        <taxon>Eurotiales</taxon>
        <taxon>Aspergillaceae</taxon>
        <taxon>Penicillium</taxon>
    </lineage>
</organism>
<proteinExistence type="predicted"/>
<dbReference type="VEuPathDB" id="FungiDB:PDIP_39960"/>
<protein>
    <submittedName>
        <fullName evidence="2">TqaK</fullName>
    </submittedName>
</protein>
<gene>
    <name evidence="2" type="ORF">Pdw03_1532</name>
</gene>
<evidence type="ECO:0000313" key="3">
    <source>
        <dbReference type="Proteomes" id="UP000595662"/>
    </source>
</evidence>
<dbReference type="AlphaFoldDB" id="A0A7T6XSJ2"/>
<feature type="compositionally biased region" description="Low complexity" evidence="1">
    <location>
        <begin position="1"/>
        <end position="17"/>
    </location>
</feature>
<dbReference type="RefSeq" id="XP_014534987.1">
    <property type="nucleotide sequence ID" value="XM_014679501.1"/>
</dbReference>
<dbReference type="Proteomes" id="UP000595662">
    <property type="component" value="Chromosome 5"/>
</dbReference>